<keyword evidence="2" id="KW-1185">Reference proteome</keyword>
<gene>
    <name evidence="1" type="ORF">PUN28_015970</name>
</gene>
<protein>
    <submittedName>
        <fullName evidence="1">Uncharacterized protein</fullName>
    </submittedName>
</protein>
<sequence length="85" mass="9625">MRTIYNRAVSTHTLTATFLANVQSFQTCKSIRATQRSAGWRSKSATPAGSRISRDKLCSFRSSIINLRLRFVFLLSSSQTREPRV</sequence>
<reference evidence="1 2" key="1">
    <citation type="submission" date="2023-03" db="EMBL/GenBank/DDBJ databases">
        <title>High recombination rates correlate with genetic variation in Cardiocondyla obscurior ants.</title>
        <authorList>
            <person name="Errbii M."/>
        </authorList>
    </citation>
    <scope>NUCLEOTIDE SEQUENCE [LARGE SCALE GENOMIC DNA]</scope>
    <source>
        <strain evidence="1">Alpha-2009</strain>
        <tissue evidence="1">Whole body</tissue>
    </source>
</reference>
<dbReference type="Proteomes" id="UP001430953">
    <property type="component" value="Unassembled WGS sequence"/>
</dbReference>
<dbReference type="EMBL" id="JADYXP020000018">
    <property type="protein sequence ID" value="KAL0105908.1"/>
    <property type="molecule type" value="Genomic_DNA"/>
</dbReference>
<evidence type="ECO:0000313" key="2">
    <source>
        <dbReference type="Proteomes" id="UP001430953"/>
    </source>
</evidence>
<dbReference type="AlphaFoldDB" id="A0AAW2ESZ2"/>
<accession>A0AAW2ESZ2</accession>
<organism evidence="1 2">
    <name type="scientific">Cardiocondyla obscurior</name>
    <dbReference type="NCBI Taxonomy" id="286306"/>
    <lineage>
        <taxon>Eukaryota</taxon>
        <taxon>Metazoa</taxon>
        <taxon>Ecdysozoa</taxon>
        <taxon>Arthropoda</taxon>
        <taxon>Hexapoda</taxon>
        <taxon>Insecta</taxon>
        <taxon>Pterygota</taxon>
        <taxon>Neoptera</taxon>
        <taxon>Endopterygota</taxon>
        <taxon>Hymenoptera</taxon>
        <taxon>Apocrita</taxon>
        <taxon>Aculeata</taxon>
        <taxon>Formicoidea</taxon>
        <taxon>Formicidae</taxon>
        <taxon>Myrmicinae</taxon>
        <taxon>Cardiocondyla</taxon>
    </lineage>
</organism>
<name>A0AAW2ESZ2_9HYME</name>
<comment type="caution">
    <text evidence="1">The sequence shown here is derived from an EMBL/GenBank/DDBJ whole genome shotgun (WGS) entry which is preliminary data.</text>
</comment>
<evidence type="ECO:0000313" key="1">
    <source>
        <dbReference type="EMBL" id="KAL0105908.1"/>
    </source>
</evidence>
<proteinExistence type="predicted"/>